<evidence type="ECO:0000256" key="1">
    <source>
        <dbReference type="SAM" id="MobiDB-lite"/>
    </source>
</evidence>
<reference evidence="4" key="2">
    <citation type="submission" date="2013-12" db="EMBL/GenBank/DDBJ databases">
        <authorList>
            <person name="Yu Y."/>
            <person name="Lee S."/>
            <person name="de Baynast K."/>
            <person name="Wissotski M."/>
            <person name="Liu L."/>
            <person name="Talag J."/>
            <person name="Goicoechea J."/>
            <person name="Angelova A."/>
            <person name="Jetty R."/>
            <person name="Kudrna D."/>
            <person name="Golser W."/>
            <person name="Rivera L."/>
            <person name="Zhang J."/>
            <person name="Wing R."/>
        </authorList>
    </citation>
    <scope>NUCLEOTIDE SEQUENCE</scope>
</reference>
<organism evidence="3 4">
    <name type="scientific">Leersia perrieri</name>
    <dbReference type="NCBI Taxonomy" id="77586"/>
    <lineage>
        <taxon>Eukaryota</taxon>
        <taxon>Viridiplantae</taxon>
        <taxon>Streptophyta</taxon>
        <taxon>Embryophyta</taxon>
        <taxon>Tracheophyta</taxon>
        <taxon>Spermatophyta</taxon>
        <taxon>Magnoliopsida</taxon>
        <taxon>Liliopsida</taxon>
        <taxon>Poales</taxon>
        <taxon>Poaceae</taxon>
        <taxon>BOP clade</taxon>
        <taxon>Oryzoideae</taxon>
        <taxon>Oryzeae</taxon>
        <taxon>Oryzinae</taxon>
        <taxon>Leersia</taxon>
    </lineage>
</organism>
<name>A0A0D9VHA7_9ORYZ</name>
<dbReference type="HOGENOM" id="CLU_051432_0_0_1"/>
<dbReference type="Pfam" id="PF12056">
    <property type="entry name" value="DUF3537"/>
    <property type="match status" value="2"/>
</dbReference>
<keyword evidence="2" id="KW-0812">Transmembrane</keyword>
<keyword evidence="2" id="KW-1133">Transmembrane helix</keyword>
<feature type="transmembrane region" description="Helical" evidence="2">
    <location>
        <begin position="266"/>
        <end position="285"/>
    </location>
</feature>
<feature type="transmembrane region" description="Helical" evidence="2">
    <location>
        <begin position="152"/>
        <end position="173"/>
    </location>
</feature>
<accession>A0A0D9VHA7</accession>
<reference evidence="3 4" key="1">
    <citation type="submission" date="2012-08" db="EMBL/GenBank/DDBJ databases">
        <title>Oryza genome evolution.</title>
        <authorList>
            <person name="Wing R.A."/>
        </authorList>
    </citation>
    <scope>NUCLEOTIDE SEQUENCE</scope>
</reference>
<keyword evidence="4" id="KW-1185">Reference proteome</keyword>
<dbReference type="PANTHER" id="PTHR31963:SF29">
    <property type="entry name" value="OS02G0566400 PROTEIN"/>
    <property type="match status" value="1"/>
</dbReference>
<feature type="transmembrane region" description="Helical" evidence="2">
    <location>
        <begin position="464"/>
        <end position="482"/>
    </location>
</feature>
<feature type="compositionally biased region" description="Low complexity" evidence="1">
    <location>
        <begin position="416"/>
        <end position="426"/>
    </location>
</feature>
<reference evidence="3" key="3">
    <citation type="submission" date="2015-04" db="UniProtKB">
        <authorList>
            <consortium name="EnsemblPlants"/>
        </authorList>
    </citation>
    <scope>IDENTIFICATION</scope>
</reference>
<keyword evidence="2" id="KW-0472">Membrane</keyword>
<evidence type="ECO:0000313" key="4">
    <source>
        <dbReference type="Proteomes" id="UP000032180"/>
    </source>
</evidence>
<dbReference type="PANTHER" id="PTHR31963">
    <property type="entry name" value="RAS GUANINE NUCLEOTIDE EXCHANGE FACTOR K"/>
    <property type="match status" value="1"/>
</dbReference>
<dbReference type="eggNOG" id="ENOG502QS17">
    <property type="taxonomic scope" value="Eukaryota"/>
</dbReference>
<feature type="transmembrane region" description="Helical" evidence="2">
    <location>
        <begin position="204"/>
        <end position="224"/>
    </location>
</feature>
<evidence type="ECO:0000313" key="3">
    <source>
        <dbReference type="EnsemblPlants" id="LPERR02G17080.1"/>
    </source>
</evidence>
<protein>
    <submittedName>
        <fullName evidence="3">Uncharacterized protein</fullName>
    </submittedName>
</protein>
<dbReference type="Gramene" id="LPERR02G17080.1">
    <property type="protein sequence ID" value="LPERR02G17080.1"/>
    <property type="gene ID" value="LPERR02G17080"/>
</dbReference>
<dbReference type="AlphaFoldDB" id="A0A0D9VHA7"/>
<dbReference type="Proteomes" id="UP000032180">
    <property type="component" value="Chromosome 2"/>
</dbReference>
<feature type="compositionally biased region" description="Acidic residues" evidence="1">
    <location>
        <begin position="396"/>
        <end position="415"/>
    </location>
</feature>
<feature type="transmembrane region" description="Helical" evidence="2">
    <location>
        <begin position="315"/>
        <end position="335"/>
    </location>
</feature>
<evidence type="ECO:0000256" key="2">
    <source>
        <dbReference type="SAM" id="Phobius"/>
    </source>
</evidence>
<feature type="region of interest" description="Disordered" evidence="1">
    <location>
        <begin position="395"/>
        <end position="426"/>
    </location>
</feature>
<feature type="transmembrane region" description="Helical" evidence="2">
    <location>
        <begin position="97"/>
        <end position="117"/>
    </location>
</feature>
<dbReference type="EnsemblPlants" id="LPERR02G17080.1">
    <property type="protein sequence ID" value="LPERR02G17080.1"/>
    <property type="gene ID" value="LPERR02G17080"/>
</dbReference>
<dbReference type="STRING" id="77586.A0A0D9VHA7"/>
<feature type="transmembrane region" description="Helical" evidence="2">
    <location>
        <begin position="63"/>
        <end position="85"/>
    </location>
</feature>
<proteinExistence type="predicted"/>
<dbReference type="InterPro" id="IPR021924">
    <property type="entry name" value="DUF3537"/>
</dbReference>
<sequence>MADASSASPLLLPSRKLSSSSAAGHHHQKKSYARCVSHARDELHRFRTCLSWMCVDVTTGPRLAASCAAFLLLAVAAPSAVAFLLPDSAPPRPFDGQVQVSLTLAAALAYATLASLLRRPGLRRLLFLDRLRHDSDQVRDGYARDLARSFRVLSSFLLPCALADAAYKAYWYYYTFSSSSSSPAAKSWAWWWCAAAWGAEVASWAYRTAVYFMVCVVFRTTCYLQILRMKGFAREFDRFADVAAVLERHRCIRRQLHKISHRYRRFILGCLVLVTASQFATLLAATRPHANINLATAGELATKISSLSYTRSESLTSAVLQLSSVSLVAGLLVCLHSAAKITHKTQAITSFVAGWHADVTINAFNNDQENPDPGLPAIVGYLAPRNAYWVASGESSDYDDYDDSTFSSSDDDDDSTSTSSDSSKSKYIPFQNNNSCFQKRQALVTYLENNRAGITVYGFVVDRTWLHALFMIEFSLVMWLLGKTVGIS</sequence>